<dbReference type="InterPro" id="IPR001977">
    <property type="entry name" value="Depp_CoAkinase"/>
</dbReference>
<dbReference type="RefSeq" id="WP_099148004.1">
    <property type="nucleotide sequence ID" value="NZ_PDUD01000001.1"/>
</dbReference>
<dbReference type="HAMAP" id="MF_00376">
    <property type="entry name" value="Dephospho_CoA_kinase"/>
    <property type="match status" value="1"/>
</dbReference>
<comment type="similarity">
    <text evidence="1 5">Belongs to the CoaE family.</text>
</comment>
<dbReference type="GO" id="GO:0004140">
    <property type="term" value="F:dephospho-CoA kinase activity"/>
    <property type="evidence" value="ECO:0007669"/>
    <property type="project" value="UniProtKB-UniRule"/>
</dbReference>
<dbReference type="OrthoDB" id="9812943at2"/>
<dbReference type="Proteomes" id="UP000223913">
    <property type="component" value="Unassembled WGS sequence"/>
</dbReference>
<keyword evidence="5" id="KW-0808">Transferase</keyword>
<comment type="subcellular location">
    <subcellularLocation>
        <location evidence="5">Cytoplasm</location>
    </subcellularLocation>
</comment>
<evidence type="ECO:0000256" key="2">
    <source>
        <dbReference type="ARBA" id="ARBA00022741"/>
    </source>
</evidence>
<evidence type="ECO:0000256" key="4">
    <source>
        <dbReference type="ARBA" id="ARBA00022993"/>
    </source>
</evidence>
<organism evidence="7 8">
    <name type="scientific">Flavilitoribacter nigricans (strain ATCC 23147 / DSM 23189 / NBRC 102662 / NCIMB 1420 / SS-2)</name>
    <name type="common">Lewinella nigricans</name>
    <dbReference type="NCBI Taxonomy" id="1122177"/>
    <lineage>
        <taxon>Bacteria</taxon>
        <taxon>Pseudomonadati</taxon>
        <taxon>Bacteroidota</taxon>
        <taxon>Saprospiria</taxon>
        <taxon>Saprospirales</taxon>
        <taxon>Lewinellaceae</taxon>
        <taxon>Flavilitoribacter</taxon>
    </lineage>
</organism>
<accession>A0A2D0NIU2</accession>
<gene>
    <name evidence="5" type="primary">coaE</name>
    <name evidence="7" type="ORF">CRP01_00430</name>
</gene>
<dbReference type="GO" id="GO:0005524">
    <property type="term" value="F:ATP binding"/>
    <property type="evidence" value="ECO:0007669"/>
    <property type="project" value="UniProtKB-UniRule"/>
</dbReference>
<keyword evidence="5 7" id="KW-0418">Kinase</keyword>
<comment type="catalytic activity">
    <reaction evidence="5">
        <text>3'-dephospho-CoA + ATP = ADP + CoA + H(+)</text>
        <dbReference type="Rhea" id="RHEA:18245"/>
        <dbReference type="ChEBI" id="CHEBI:15378"/>
        <dbReference type="ChEBI" id="CHEBI:30616"/>
        <dbReference type="ChEBI" id="CHEBI:57287"/>
        <dbReference type="ChEBI" id="CHEBI:57328"/>
        <dbReference type="ChEBI" id="CHEBI:456216"/>
        <dbReference type="EC" id="2.7.1.24"/>
    </reaction>
</comment>
<name>A0A2D0NIU2_FLAN2</name>
<dbReference type="UniPathway" id="UPA00241">
    <property type="reaction ID" value="UER00356"/>
</dbReference>
<comment type="caution">
    <text evidence="7">The sequence shown here is derived from an EMBL/GenBank/DDBJ whole genome shotgun (WGS) entry which is preliminary data.</text>
</comment>
<evidence type="ECO:0000313" key="8">
    <source>
        <dbReference type="Proteomes" id="UP000223913"/>
    </source>
</evidence>
<feature type="binding site" evidence="5">
    <location>
        <begin position="11"/>
        <end position="16"/>
    </location>
    <ligand>
        <name>ATP</name>
        <dbReference type="ChEBI" id="CHEBI:30616"/>
    </ligand>
</feature>
<dbReference type="EMBL" id="PDUD01000001">
    <property type="protein sequence ID" value="PHN08412.1"/>
    <property type="molecule type" value="Genomic_DNA"/>
</dbReference>
<keyword evidence="5" id="KW-0963">Cytoplasm</keyword>
<keyword evidence="8" id="KW-1185">Reference proteome</keyword>
<sequence length="201" mass="22403">MLRIGITGGIGSGKTTVCRIFASLGIPVYNADQRAKWLMSNDKELIEAIKSLFGPEAYYENGQLNRQHLSDIIFSEPKKREQLNAIVHPAVWQDGDRWNAEHPDAPYTLKEAALIFESGGHKHLNKVIVITAPEDLRITRVVRRDGVERAAVKARIAAQMPESEKVSRADFVIFNDGHQMLIPQVLQIHRQLIAMSGGEAG</sequence>
<dbReference type="NCBIfam" id="TIGR00152">
    <property type="entry name" value="dephospho-CoA kinase"/>
    <property type="match status" value="1"/>
</dbReference>
<proteinExistence type="inferred from homology"/>
<evidence type="ECO:0000256" key="6">
    <source>
        <dbReference type="NCBIfam" id="TIGR00152"/>
    </source>
</evidence>
<dbReference type="Gene3D" id="3.40.50.300">
    <property type="entry name" value="P-loop containing nucleotide triphosphate hydrolases"/>
    <property type="match status" value="1"/>
</dbReference>
<protein>
    <recommendedName>
        <fullName evidence="5 6">Dephospho-CoA kinase</fullName>
        <ecNumber evidence="5 6">2.7.1.24</ecNumber>
    </recommendedName>
    <alternativeName>
        <fullName evidence="5">Dephosphocoenzyme A kinase</fullName>
    </alternativeName>
</protein>
<dbReference type="InterPro" id="IPR027417">
    <property type="entry name" value="P-loop_NTPase"/>
</dbReference>
<dbReference type="AlphaFoldDB" id="A0A2D0NIU2"/>
<reference evidence="7 8" key="1">
    <citation type="submission" date="2017-10" db="EMBL/GenBank/DDBJ databases">
        <title>The draft genome sequence of Lewinella nigricans NBRC 102662.</title>
        <authorList>
            <person name="Wang K."/>
        </authorList>
    </citation>
    <scope>NUCLEOTIDE SEQUENCE [LARGE SCALE GENOMIC DNA]</scope>
    <source>
        <strain evidence="7 8">NBRC 102662</strain>
    </source>
</reference>
<keyword evidence="2 5" id="KW-0547">Nucleotide-binding</keyword>
<dbReference type="GO" id="GO:0015937">
    <property type="term" value="P:coenzyme A biosynthetic process"/>
    <property type="evidence" value="ECO:0007669"/>
    <property type="project" value="UniProtKB-UniRule"/>
</dbReference>
<dbReference type="EC" id="2.7.1.24" evidence="5 6"/>
<keyword evidence="4 5" id="KW-0173">Coenzyme A biosynthesis</keyword>
<dbReference type="PROSITE" id="PS51219">
    <property type="entry name" value="DPCK"/>
    <property type="match status" value="1"/>
</dbReference>
<dbReference type="Pfam" id="PF01121">
    <property type="entry name" value="CoaE"/>
    <property type="match status" value="1"/>
</dbReference>
<dbReference type="CDD" id="cd02022">
    <property type="entry name" value="DPCK"/>
    <property type="match status" value="1"/>
</dbReference>
<evidence type="ECO:0000256" key="5">
    <source>
        <dbReference type="HAMAP-Rule" id="MF_00376"/>
    </source>
</evidence>
<dbReference type="SUPFAM" id="SSF52540">
    <property type="entry name" value="P-loop containing nucleoside triphosphate hydrolases"/>
    <property type="match status" value="1"/>
</dbReference>
<keyword evidence="3 5" id="KW-0067">ATP-binding</keyword>
<dbReference type="GO" id="GO:0005737">
    <property type="term" value="C:cytoplasm"/>
    <property type="evidence" value="ECO:0007669"/>
    <property type="project" value="UniProtKB-SubCell"/>
</dbReference>
<evidence type="ECO:0000256" key="3">
    <source>
        <dbReference type="ARBA" id="ARBA00022840"/>
    </source>
</evidence>
<comment type="pathway">
    <text evidence="5">Cofactor biosynthesis; coenzyme A biosynthesis; CoA from (R)-pantothenate: step 5/5.</text>
</comment>
<evidence type="ECO:0000313" key="7">
    <source>
        <dbReference type="EMBL" id="PHN08412.1"/>
    </source>
</evidence>
<comment type="function">
    <text evidence="5">Catalyzes the phosphorylation of the 3'-hydroxyl group of dephosphocoenzyme A to form coenzyme A.</text>
</comment>
<dbReference type="PANTHER" id="PTHR10695:SF46">
    <property type="entry name" value="BIFUNCTIONAL COENZYME A SYNTHASE-RELATED"/>
    <property type="match status" value="1"/>
</dbReference>
<dbReference type="PANTHER" id="PTHR10695">
    <property type="entry name" value="DEPHOSPHO-COA KINASE-RELATED"/>
    <property type="match status" value="1"/>
</dbReference>
<evidence type="ECO:0000256" key="1">
    <source>
        <dbReference type="ARBA" id="ARBA00009018"/>
    </source>
</evidence>